<accession>A0ABD0K726</accession>
<reference evidence="1 2" key="1">
    <citation type="journal article" date="2023" name="Sci. Data">
        <title>Genome assembly of the Korean intertidal mud-creeper Batillaria attramentaria.</title>
        <authorList>
            <person name="Patra A.K."/>
            <person name="Ho P.T."/>
            <person name="Jun S."/>
            <person name="Lee S.J."/>
            <person name="Kim Y."/>
            <person name="Won Y.J."/>
        </authorList>
    </citation>
    <scope>NUCLEOTIDE SEQUENCE [LARGE SCALE GENOMIC DNA]</scope>
    <source>
        <strain evidence="1">Wonlab-2016</strain>
    </source>
</reference>
<name>A0ABD0K726_9CAEN</name>
<evidence type="ECO:0000313" key="2">
    <source>
        <dbReference type="Proteomes" id="UP001519460"/>
    </source>
</evidence>
<proteinExistence type="predicted"/>
<keyword evidence="2" id="KW-1185">Reference proteome</keyword>
<dbReference type="PANTHER" id="PTHR46731">
    <property type="entry name" value="F-BOX ONLY PROTEIN 15"/>
    <property type="match status" value="1"/>
</dbReference>
<dbReference type="AlphaFoldDB" id="A0ABD0K726"/>
<comment type="caution">
    <text evidence="1">The sequence shown here is derived from an EMBL/GenBank/DDBJ whole genome shotgun (WGS) entry which is preliminary data.</text>
</comment>
<dbReference type="PANTHER" id="PTHR46731:SF1">
    <property type="entry name" value="F-BOX ONLY PROTEIN 15"/>
    <property type="match status" value="1"/>
</dbReference>
<gene>
    <name evidence="1" type="ORF">BaRGS_00025682</name>
</gene>
<dbReference type="Proteomes" id="UP001519460">
    <property type="component" value="Unassembled WGS sequence"/>
</dbReference>
<organism evidence="1 2">
    <name type="scientific">Batillaria attramentaria</name>
    <dbReference type="NCBI Taxonomy" id="370345"/>
    <lineage>
        <taxon>Eukaryota</taxon>
        <taxon>Metazoa</taxon>
        <taxon>Spiralia</taxon>
        <taxon>Lophotrochozoa</taxon>
        <taxon>Mollusca</taxon>
        <taxon>Gastropoda</taxon>
        <taxon>Caenogastropoda</taxon>
        <taxon>Sorbeoconcha</taxon>
        <taxon>Cerithioidea</taxon>
        <taxon>Batillariidae</taxon>
        <taxon>Batillaria</taxon>
    </lineage>
</organism>
<protein>
    <submittedName>
        <fullName evidence="1">Uncharacterized protein</fullName>
    </submittedName>
</protein>
<dbReference type="EMBL" id="JACVVK020000234">
    <property type="protein sequence ID" value="KAK7483019.1"/>
    <property type="molecule type" value="Genomic_DNA"/>
</dbReference>
<sequence>MATTRHKQQLDAYLAHHKGVGASSSLMWQGIFKRYVSNIDPGGGGEEVSALLSLPPSHWKKMCITKCSEWRNKRALKQLKKIHPYTGLPKQTEAAIRESGVTYHLSLVDTQSKEHLTDTRDVYWHSMAACVRWYTLDFLPLRQVRRMRVLACCPLFFHKDGKAVPGSPYQRSLLWESDVRLTDWTTEEHKMGSDDLIMLYKLPGDLLLATWKADGEIAFIAAGLHYDQLVKRSLLGKSSECYVPKERKVISDDIDPWYGLHGYTATVELRNMRQSLWSQQFTNLHCRSHDIGAGKACFSLIRHDCVTDHTPVPKKMTMPWRTELFKGVVQMAAWLDVTVLDERGEVFYATSSPVQAKKPPVTGADLEYEEDHHLEISQVSDRATVTMELGQLDHGKIFVRHLQLNLSLSAINEWFGTKY</sequence>
<evidence type="ECO:0000313" key="1">
    <source>
        <dbReference type="EMBL" id="KAK7483019.1"/>
    </source>
</evidence>